<evidence type="ECO:0000313" key="5">
    <source>
        <dbReference type="EMBL" id="WRL64530.1"/>
    </source>
</evidence>
<dbReference type="Gene3D" id="3.40.710.10">
    <property type="entry name" value="DD-peptidase/beta-lactamase superfamily"/>
    <property type="match status" value="1"/>
</dbReference>
<dbReference type="InterPro" id="IPR000667">
    <property type="entry name" value="Peptidase_S13"/>
</dbReference>
<accession>A0ABZ1B134</accession>
<dbReference type="GO" id="GO:0009002">
    <property type="term" value="F:serine-type D-Ala-D-Ala carboxypeptidase activity"/>
    <property type="evidence" value="ECO:0007669"/>
    <property type="project" value="UniProtKB-EC"/>
</dbReference>
<dbReference type="PANTHER" id="PTHR30023">
    <property type="entry name" value="D-ALANYL-D-ALANINE CARBOXYPEPTIDASE"/>
    <property type="match status" value="1"/>
</dbReference>
<dbReference type="EC" id="3.4.16.4" evidence="5"/>
<keyword evidence="5" id="KW-0645">Protease</keyword>
<evidence type="ECO:0000256" key="2">
    <source>
        <dbReference type="ARBA" id="ARBA00022801"/>
    </source>
</evidence>
<evidence type="ECO:0000256" key="1">
    <source>
        <dbReference type="ARBA" id="ARBA00006096"/>
    </source>
</evidence>
<feature type="transmembrane region" description="Helical" evidence="4">
    <location>
        <begin position="23"/>
        <end position="45"/>
    </location>
</feature>
<sequence length="246" mass="24616">MGTIASSGSTIVTAKTGRFRRRIAMGVVGLVLLLIGGGVGVGLLLTGGGGDDGSVAVPDAQLPDLGEAAPVLAALGSEAPMPDPGVLSSELTPLLTAAGLGTGVSAEVVDVATGEVLLDLDADDPAVPASTVKLLTAAAVLSSLDPADTLTTTVVAGATPGRWSWSEVATSRCPAPRPRSPIPARRRWPTSQPRSPRRCRPEPRSAGSSSTTRCSAALSPRPAGAAGTHPRPTPPRSRPPPSTAPV</sequence>
<reference evidence="5 6" key="1">
    <citation type="submission" date="2023-12" db="EMBL/GenBank/DDBJ databases">
        <title>Blastococcus brunescens sp. nov., an actonobacterium isolated from sandstone collected in sahara desert.</title>
        <authorList>
            <person name="Gtari M."/>
            <person name="Ghodhbane F."/>
        </authorList>
    </citation>
    <scope>NUCLEOTIDE SEQUENCE [LARGE SCALE GENOMIC DNA]</scope>
    <source>
        <strain evidence="5 6">BMG 8361</strain>
    </source>
</reference>
<name>A0ABZ1B134_9ACTN</name>
<feature type="region of interest" description="Disordered" evidence="3">
    <location>
        <begin position="167"/>
        <end position="246"/>
    </location>
</feature>
<keyword evidence="4" id="KW-1133">Transmembrane helix</keyword>
<keyword evidence="4" id="KW-0472">Membrane</keyword>
<gene>
    <name evidence="5" type="ORF">U6N30_01500</name>
</gene>
<dbReference type="Proteomes" id="UP001324287">
    <property type="component" value="Chromosome"/>
</dbReference>
<organism evidence="5 6">
    <name type="scientific">Blastococcus brunescens</name>
    <dbReference type="NCBI Taxonomy" id="1564165"/>
    <lineage>
        <taxon>Bacteria</taxon>
        <taxon>Bacillati</taxon>
        <taxon>Actinomycetota</taxon>
        <taxon>Actinomycetes</taxon>
        <taxon>Geodermatophilales</taxon>
        <taxon>Geodermatophilaceae</taxon>
        <taxon>Blastococcus</taxon>
    </lineage>
</organism>
<keyword evidence="5" id="KW-0121">Carboxypeptidase</keyword>
<keyword evidence="4" id="KW-0812">Transmembrane</keyword>
<keyword evidence="6" id="KW-1185">Reference proteome</keyword>
<evidence type="ECO:0000256" key="4">
    <source>
        <dbReference type="SAM" id="Phobius"/>
    </source>
</evidence>
<proteinExistence type="inferred from homology"/>
<dbReference type="InterPro" id="IPR012338">
    <property type="entry name" value="Beta-lactam/transpept-like"/>
</dbReference>
<protein>
    <submittedName>
        <fullName evidence="5">D-alanyl-D-alanine carboxypeptidase</fullName>
        <ecNumber evidence="5">3.4.16.4</ecNumber>
    </submittedName>
</protein>
<dbReference type="PANTHER" id="PTHR30023:SF0">
    <property type="entry name" value="PENICILLIN-SENSITIVE CARBOXYPEPTIDASE A"/>
    <property type="match status" value="1"/>
</dbReference>
<evidence type="ECO:0000313" key="6">
    <source>
        <dbReference type="Proteomes" id="UP001324287"/>
    </source>
</evidence>
<dbReference type="SUPFAM" id="SSF56601">
    <property type="entry name" value="beta-lactamase/transpeptidase-like"/>
    <property type="match status" value="1"/>
</dbReference>
<dbReference type="EMBL" id="CP141261">
    <property type="protein sequence ID" value="WRL64530.1"/>
    <property type="molecule type" value="Genomic_DNA"/>
</dbReference>
<evidence type="ECO:0000256" key="3">
    <source>
        <dbReference type="SAM" id="MobiDB-lite"/>
    </source>
</evidence>
<keyword evidence="2 5" id="KW-0378">Hydrolase</keyword>
<comment type="similarity">
    <text evidence="1">Belongs to the peptidase S13 family.</text>
</comment>
<feature type="compositionally biased region" description="Pro residues" evidence="3">
    <location>
        <begin position="231"/>
        <end position="246"/>
    </location>
</feature>
<dbReference type="Pfam" id="PF02113">
    <property type="entry name" value="Peptidase_S13"/>
    <property type="match status" value="1"/>
</dbReference>